<dbReference type="GeneID" id="90983290"/>
<dbReference type="STRING" id="2754.EH55_02840"/>
<dbReference type="InterPro" id="IPR041802">
    <property type="entry name" value="MPP_YfcE"/>
</dbReference>
<keyword evidence="2" id="KW-0479">Metal-binding</keyword>
<evidence type="ECO:0000256" key="2">
    <source>
        <dbReference type="RuleBase" id="RU362039"/>
    </source>
</evidence>
<dbReference type="Gene3D" id="3.60.21.10">
    <property type="match status" value="1"/>
</dbReference>
<comment type="caution">
    <text evidence="4">The sequence shown here is derived from an EMBL/GenBank/DDBJ whole genome shotgun (WGS) entry which is preliminary data.</text>
</comment>
<proteinExistence type="inferred from homology"/>
<organism evidence="4 5">
    <name type="scientific">Synergistes jonesii</name>
    <dbReference type="NCBI Taxonomy" id="2754"/>
    <lineage>
        <taxon>Bacteria</taxon>
        <taxon>Thermotogati</taxon>
        <taxon>Synergistota</taxon>
        <taxon>Synergistia</taxon>
        <taxon>Synergistales</taxon>
        <taxon>Synergistaceae</taxon>
        <taxon>Synergistes</taxon>
    </lineage>
</organism>
<comment type="cofactor">
    <cofactor evidence="2">
        <name>a divalent metal cation</name>
        <dbReference type="ChEBI" id="CHEBI:60240"/>
    </cofactor>
</comment>
<dbReference type="InterPro" id="IPR024654">
    <property type="entry name" value="Calcineurin-like_PHP_lpxH"/>
</dbReference>
<dbReference type="NCBIfam" id="TIGR00040">
    <property type="entry name" value="yfcE"/>
    <property type="match status" value="1"/>
</dbReference>
<dbReference type="InterPro" id="IPR053193">
    <property type="entry name" value="MetalloPDE_YfcE-like"/>
</dbReference>
<dbReference type="Proteomes" id="UP000027665">
    <property type="component" value="Unassembled WGS sequence"/>
</dbReference>
<dbReference type="NCBIfam" id="NF006988">
    <property type="entry name" value="PRK09453.1"/>
    <property type="match status" value="1"/>
</dbReference>
<dbReference type="Pfam" id="PF12850">
    <property type="entry name" value="Metallophos_2"/>
    <property type="match status" value="1"/>
</dbReference>
<dbReference type="PANTHER" id="PTHR43165:SF1">
    <property type="entry name" value="PHOSPHODIESTERASE MJ0936"/>
    <property type="match status" value="1"/>
</dbReference>
<reference evidence="4 5" key="1">
    <citation type="submission" date="2014-04" db="EMBL/GenBank/DDBJ databases">
        <title>Draft Genome Sequence of Synergistes jonesii.</title>
        <authorList>
            <person name="Coil D.A."/>
            <person name="Eisen J.A."/>
            <person name="Holland-Moritz H.E."/>
        </authorList>
    </citation>
    <scope>NUCLEOTIDE SEQUENCE [LARGE SCALE GENOMIC DNA]</scope>
    <source>
        <strain evidence="4 5">78-1</strain>
    </source>
</reference>
<protein>
    <recommendedName>
        <fullName evidence="2">Phosphoesterase</fullName>
        <ecNumber evidence="2">3.1.4.-</ecNumber>
    </recommendedName>
</protein>
<dbReference type="OrthoDB" id="9800565at2"/>
<dbReference type="EC" id="3.1.4.-" evidence="2"/>
<accession>A0A073IQU3</accession>
<gene>
    <name evidence="4" type="ORF">EH55_02840</name>
</gene>
<comment type="similarity">
    <text evidence="1 2">Belongs to the metallophosphoesterase superfamily. YfcE family.</text>
</comment>
<dbReference type="PANTHER" id="PTHR43165">
    <property type="entry name" value="METALLOPHOSPHOESTERASE"/>
    <property type="match status" value="1"/>
</dbReference>
<evidence type="ECO:0000256" key="1">
    <source>
        <dbReference type="ARBA" id="ARBA00008950"/>
    </source>
</evidence>
<dbReference type="CDD" id="cd00841">
    <property type="entry name" value="MPP_YfcE"/>
    <property type="match status" value="1"/>
</dbReference>
<evidence type="ECO:0000313" key="5">
    <source>
        <dbReference type="Proteomes" id="UP000027665"/>
    </source>
</evidence>
<sequence length="190" mass="20835">MFAETIDDRKIGVLSDTHGSCLAWRKALVLFGPEVRTVLHAGDVLYHGPRNAIPGGYTPADLVEEINRFGKEGGRVFIAQGNCDAAVDAMVLDPQITNHVALVWRGRKVLMMHGDNFPLLRAVALKNDVDVAISGHTHVGSLVREKKTIFLNPGSTTIPKGRDPESAAIMTDEGIRIMTLDGEELHFEKW</sequence>
<feature type="domain" description="Calcineurin-like phosphoesterase" evidence="3">
    <location>
        <begin position="10"/>
        <end position="171"/>
    </location>
</feature>
<dbReference type="EMBL" id="JMKI01000021">
    <property type="protein sequence ID" value="KEJ92713.1"/>
    <property type="molecule type" value="Genomic_DNA"/>
</dbReference>
<dbReference type="RefSeq" id="WP_037975409.1">
    <property type="nucleotide sequence ID" value="NZ_JMKI01000021.1"/>
</dbReference>
<name>A0A073IQU3_9BACT</name>
<dbReference type="SUPFAM" id="SSF56300">
    <property type="entry name" value="Metallo-dependent phosphatases"/>
    <property type="match status" value="1"/>
</dbReference>
<dbReference type="AlphaFoldDB" id="A0A073IQU3"/>
<dbReference type="InterPro" id="IPR029052">
    <property type="entry name" value="Metallo-depent_PP-like"/>
</dbReference>
<evidence type="ECO:0000313" key="4">
    <source>
        <dbReference type="EMBL" id="KEJ92713.1"/>
    </source>
</evidence>
<dbReference type="eggNOG" id="COG0622">
    <property type="taxonomic scope" value="Bacteria"/>
</dbReference>
<keyword evidence="5" id="KW-1185">Reference proteome</keyword>
<evidence type="ECO:0000259" key="3">
    <source>
        <dbReference type="Pfam" id="PF12850"/>
    </source>
</evidence>
<dbReference type="InterPro" id="IPR000979">
    <property type="entry name" value="Phosphodiesterase_MJ0936/Vps29"/>
</dbReference>
<dbReference type="GO" id="GO:0046872">
    <property type="term" value="F:metal ion binding"/>
    <property type="evidence" value="ECO:0007669"/>
    <property type="project" value="UniProtKB-KW"/>
</dbReference>
<dbReference type="GO" id="GO:0016787">
    <property type="term" value="F:hydrolase activity"/>
    <property type="evidence" value="ECO:0007669"/>
    <property type="project" value="UniProtKB-UniRule"/>
</dbReference>